<dbReference type="PANTHER" id="PTHR11439">
    <property type="entry name" value="GAG-POL-RELATED RETROTRANSPOSON"/>
    <property type="match status" value="1"/>
</dbReference>
<gene>
    <name evidence="3" type="ORF">FOB64_002770</name>
</gene>
<comment type="caution">
    <text evidence="3">The sequence shown here is derived from an EMBL/GenBank/DDBJ whole genome shotgun (WGS) entry which is preliminary data.</text>
</comment>
<dbReference type="InterPro" id="IPR043502">
    <property type="entry name" value="DNA/RNA_pol_sf"/>
</dbReference>
<dbReference type="Pfam" id="PF07727">
    <property type="entry name" value="RVT_2"/>
    <property type="match status" value="1"/>
</dbReference>
<dbReference type="PANTHER" id="PTHR11439:SF440">
    <property type="entry name" value="INTEGRASE CATALYTIC DOMAIN-CONTAINING PROTEIN"/>
    <property type="match status" value="1"/>
</dbReference>
<accession>A0A8H6C1A9</accession>
<dbReference type="InterPro" id="IPR013103">
    <property type="entry name" value="RVT_2"/>
</dbReference>
<proteinExistence type="predicted"/>
<evidence type="ECO:0000259" key="2">
    <source>
        <dbReference type="Pfam" id="PF07727"/>
    </source>
</evidence>
<dbReference type="SUPFAM" id="SSF56672">
    <property type="entry name" value="DNA/RNA polymerases"/>
    <property type="match status" value="1"/>
</dbReference>
<feature type="domain" description="Reverse transcriptase Ty1/copia-type" evidence="2">
    <location>
        <begin position="355"/>
        <end position="431"/>
    </location>
</feature>
<dbReference type="EMBL" id="JABWAD010000028">
    <property type="protein sequence ID" value="KAF6070081.1"/>
    <property type="molecule type" value="Genomic_DNA"/>
</dbReference>
<keyword evidence="3" id="KW-0695">RNA-directed DNA polymerase</keyword>
<dbReference type="CDD" id="cd09272">
    <property type="entry name" value="RNase_HI_RT_Ty1"/>
    <property type="match status" value="1"/>
</dbReference>
<evidence type="ECO:0000313" key="4">
    <source>
        <dbReference type="Proteomes" id="UP000536275"/>
    </source>
</evidence>
<evidence type="ECO:0000256" key="1">
    <source>
        <dbReference type="SAM" id="MobiDB-lite"/>
    </source>
</evidence>
<name>A0A8H6C1A9_CANAX</name>
<reference evidence="3 4" key="1">
    <citation type="submission" date="2020-03" db="EMBL/GenBank/DDBJ databases">
        <title>FDA dAtabase for Regulatory Grade micrObial Sequences (FDA-ARGOS): Supporting development and validation of Infectious Disease Dx tests.</title>
        <authorList>
            <person name="Campos J."/>
            <person name="Goldberg B."/>
            <person name="Tallon L."/>
            <person name="Sadzewicz L."/>
            <person name="Vavikolanu K."/>
            <person name="Mehta A."/>
            <person name="Aluvathingal J."/>
            <person name="Nadendla S."/>
            <person name="Nandy P."/>
            <person name="Geyer C."/>
            <person name="Yan Y."/>
            <person name="Sichtig H."/>
        </authorList>
    </citation>
    <scope>NUCLEOTIDE SEQUENCE [LARGE SCALE GENOMIC DNA]</scope>
    <source>
        <strain evidence="3 4">FDAARGOS_656</strain>
    </source>
</reference>
<evidence type="ECO:0000313" key="3">
    <source>
        <dbReference type="EMBL" id="KAF6070081.1"/>
    </source>
</evidence>
<sequence length="706" mass="81147">MSSAKNDDNEGKVMESVDQANAISKVDEHIKARFNMLFIKFNDLPKLAVGNQKSVDKWNEEFKYFHVAYPDVLEFLLDYNPKDKFKVKKVEGIYFTGWCLQMCLQSIFDRFRLIMISKLPKHLQKEANLIKAAYDAVTKSKDYTITSKILSKFVNVEHELVVCYNLPYLSQVEEKLEEILYNTSNVVDEYVRSLPNLIGQVLYFNHVKKSEALSLFLNIHASYYSKWIQADNDTSALPSCSTIAEEMCDHPDYARLVDIPSNKYELNLIVSLPAPEKPKGKPEENSSEQSQKKKYTFEKEVNEKIAGTKHSLDTTDPREAIRVLNTGETKRIEPKKREVPITVKLNKRSQYKSPYVDDILMVGSSQKVIDNFVDQLRDHFEVKVFGEISNYLGIEFRKTESGYILSQEKFLKKLLKDFKLDDSYGKNIPWIPNDKYEKVAIIRENVNPENDFEKVPNETLLDPDAKKLYQSGVGSLLWAATNTRPDISVVVNSLGSKSANPNVHDYEKLIYCLRYIKNSMGYHIEYKRNRLNIPPKSFVIECFSDASFAPGLDRKSISGTLIYVNGNLVQWATKKQTVIAQSSAACEMLALNYTMLKAIEIKNNLMDLGFEVGKIHCHQDNQAVIKVLRNNYCHPHRPIDICYKFLRQLINDKVFSISYVKTNDNYADCMTKCLSRAKFKAFVEGMIKRLDLEDNQTSIQNAITAE</sequence>
<dbReference type="Proteomes" id="UP000536275">
    <property type="component" value="Unassembled WGS sequence"/>
</dbReference>
<organism evidence="3 4">
    <name type="scientific">Candida albicans</name>
    <name type="common">Yeast</name>
    <dbReference type="NCBI Taxonomy" id="5476"/>
    <lineage>
        <taxon>Eukaryota</taxon>
        <taxon>Fungi</taxon>
        <taxon>Dikarya</taxon>
        <taxon>Ascomycota</taxon>
        <taxon>Saccharomycotina</taxon>
        <taxon>Pichiomycetes</taxon>
        <taxon>Debaryomycetaceae</taxon>
        <taxon>Candida/Lodderomyces clade</taxon>
        <taxon>Candida</taxon>
    </lineage>
</organism>
<keyword evidence="3" id="KW-0548">Nucleotidyltransferase</keyword>
<dbReference type="GO" id="GO:0003964">
    <property type="term" value="F:RNA-directed DNA polymerase activity"/>
    <property type="evidence" value="ECO:0007669"/>
    <property type="project" value="UniProtKB-KW"/>
</dbReference>
<dbReference type="AlphaFoldDB" id="A0A8H6C1A9"/>
<keyword evidence="3" id="KW-0808">Transferase</keyword>
<protein>
    <submittedName>
        <fullName evidence="3">Reverse transcriptase (RNA-dependent DNA polymerase) family protein</fullName>
    </submittedName>
</protein>
<feature type="region of interest" description="Disordered" evidence="1">
    <location>
        <begin position="273"/>
        <end position="295"/>
    </location>
</feature>